<feature type="non-terminal residue" evidence="1">
    <location>
        <position position="66"/>
    </location>
</feature>
<name>A0A0F9A610_9ZZZZ</name>
<evidence type="ECO:0000313" key="1">
    <source>
        <dbReference type="EMBL" id="KKK67601.1"/>
    </source>
</evidence>
<organism evidence="1">
    <name type="scientific">marine sediment metagenome</name>
    <dbReference type="NCBI Taxonomy" id="412755"/>
    <lineage>
        <taxon>unclassified sequences</taxon>
        <taxon>metagenomes</taxon>
        <taxon>ecological metagenomes</taxon>
    </lineage>
</organism>
<sequence>MYSEIGCSFFMTVTLPPCTAPGPVFAVVSDGDGDFSCGLVWPAPLKPGIYDVVIDCGDIPGRYDPN</sequence>
<reference evidence="1" key="1">
    <citation type="journal article" date="2015" name="Nature">
        <title>Complex archaea that bridge the gap between prokaryotes and eukaryotes.</title>
        <authorList>
            <person name="Spang A."/>
            <person name="Saw J.H."/>
            <person name="Jorgensen S.L."/>
            <person name="Zaremba-Niedzwiedzka K."/>
            <person name="Martijn J."/>
            <person name="Lind A.E."/>
            <person name="van Eijk R."/>
            <person name="Schleper C."/>
            <person name="Guy L."/>
            <person name="Ettema T.J."/>
        </authorList>
    </citation>
    <scope>NUCLEOTIDE SEQUENCE</scope>
</reference>
<protein>
    <submittedName>
        <fullName evidence="1">Uncharacterized protein</fullName>
    </submittedName>
</protein>
<proteinExistence type="predicted"/>
<dbReference type="EMBL" id="LAZR01059531">
    <property type="protein sequence ID" value="KKK67601.1"/>
    <property type="molecule type" value="Genomic_DNA"/>
</dbReference>
<comment type="caution">
    <text evidence="1">The sequence shown here is derived from an EMBL/GenBank/DDBJ whole genome shotgun (WGS) entry which is preliminary data.</text>
</comment>
<accession>A0A0F9A610</accession>
<dbReference type="AlphaFoldDB" id="A0A0F9A610"/>
<gene>
    <name evidence="1" type="ORF">LCGC14_2952450</name>
</gene>